<accession>A0A0F9CTV0</accession>
<dbReference type="Pfam" id="PF11367">
    <property type="entry name" value="Tail_completion_gp17"/>
    <property type="match status" value="1"/>
</dbReference>
<organism evidence="1">
    <name type="scientific">marine sediment metagenome</name>
    <dbReference type="NCBI Taxonomy" id="412755"/>
    <lineage>
        <taxon>unclassified sequences</taxon>
        <taxon>metagenomes</taxon>
        <taxon>ecological metagenomes</taxon>
    </lineage>
</organism>
<evidence type="ECO:0000313" key="1">
    <source>
        <dbReference type="EMBL" id="KKL44866.1"/>
    </source>
</evidence>
<dbReference type="AlphaFoldDB" id="A0A0F9CTV0"/>
<reference evidence="1" key="1">
    <citation type="journal article" date="2015" name="Nature">
        <title>Complex archaea that bridge the gap between prokaryotes and eukaryotes.</title>
        <authorList>
            <person name="Spang A."/>
            <person name="Saw J.H."/>
            <person name="Jorgensen S.L."/>
            <person name="Zaremba-Niedzwiedzka K."/>
            <person name="Martijn J."/>
            <person name="Lind A.E."/>
            <person name="van Eijk R."/>
            <person name="Schleper C."/>
            <person name="Guy L."/>
            <person name="Ettema T.J."/>
        </authorList>
    </citation>
    <scope>NUCLEOTIDE SEQUENCE</scope>
</reference>
<comment type="caution">
    <text evidence="1">The sequence shown here is derived from an EMBL/GenBank/DDBJ whole genome shotgun (WGS) entry which is preliminary data.</text>
</comment>
<dbReference type="EMBL" id="LAZR01034598">
    <property type="protein sequence ID" value="KKL44866.1"/>
    <property type="molecule type" value="Genomic_DNA"/>
</dbReference>
<dbReference type="InterPro" id="IPR021508">
    <property type="entry name" value="Gp17-like"/>
</dbReference>
<name>A0A0F9CTV0_9ZZZZ</name>
<sequence>MPVEQDIRERLYNNAAVGAVVGSDVNARIYLGMLEQDVTYPAILVEKISALRSNKLAGGNAHYTRDLFQVTCWDPAYGTAKTLATKVIAALNGTTSPAITAGTEIDLHDSAAGVFHVATDFTVMHNP</sequence>
<proteinExistence type="predicted"/>
<protein>
    <submittedName>
        <fullName evidence="1">Uncharacterized protein</fullName>
    </submittedName>
</protein>
<gene>
    <name evidence="1" type="ORF">LCGC14_2361390</name>
</gene>